<dbReference type="Gene3D" id="3.40.50.720">
    <property type="entry name" value="NAD(P)-binding Rossmann-like Domain"/>
    <property type="match status" value="1"/>
</dbReference>
<reference evidence="1 2" key="1">
    <citation type="submission" date="2021-01" db="EMBL/GenBank/DDBJ databases">
        <title>Complete genome sequence of Erwinia rhapontici MAFF 311153.</title>
        <authorList>
            <person name="Morohoshi T."/>
            <person name="Someya N."/>
        </authorList>
    </citation>
    <scope>NUCLEOTIDE SEQUENCE [LARGE SCALE GENOMIC DNA]</scope>
    <source>
        <strain evidence="1 2">MAFF 311153</strain>
    </source>
</reference>
<evidence type="ECO:0000313" key="1">
    <source>
        <dbReference type="EMBL" id="BCQ35517.1"/>
    </source>
</evidence>
<dbReference type="SUPFAM" id="SSF51735">
    <property type="entry name" value="NAD(P)-binding Rossmann-fold domains"/>
    <property type="match status" value="1"/>
</dbReference>
<keyword evidence="2" id="KW-1185">Reference proteome</keyword>
<accession>A0ABM7N256</accession>
<proteinExistence type="predicted"/>
<evidence type="ECO:0000313" key="2">
    <source>
        <dbReference type="Proteomes" id="UP000677515"/>
    </source>
</evidence>
<evidence type="ECO:0008006" key="3">
    <source>
        <dbReference type="Google" id="ProtNLM"/>
    </source>
</evidence>
<protein>
    <recommendedName>
        <fullName evidence="3">NAD(P)-binding protein</fullName>
    </recommendedName>
</protein>
<organism evidence="1 2">
    <name type="scientific">Erwinia rhapontici</name>
    <name type="common">Pectobacterium rhapontici</name>
    <dbReference type="NCBI Taxonomy" id="55212"/>
    <lineage>
        <taxon>Bacteria</taxon>
        <taxon>Pseudomonadati</taxon>
        <taxon>Pseudomonadota</taxon>
        <taxon>Gammaproteobacteria</taxon>
        <taxon>Enterobacterales</taxon>
        <taxon>Erwiniaceae</taxon>
        <taxon>Erwinia</taxon>
    </lineage>
</organism>
<dbReference type="Proteomes" id="UP000677515">
    <property type="component" value="Chromosome"/>
</dbReference>
<dbReference type="InterPro" id="IPR036291">
    <property type="entry name" value="NAD(P)-bd_dom_sf"/>
</dbReference>
<name>A0ABM7N256_ERWRD</name>
<dbReference type="EMBL" id="AP024329">
    <property type="protein sequence ID" value="BCQ35517.1"/>
    <property type="molecule type" value="Genomic_DNA"/>
</dbReference>
<gene>
    <name evidence="1" type="ORF">ERHA53_28600</name>
</gene>
<sequence length="99" mass="11248">MKIVVAGATGSIGLHVVNTAIEMGHHPVARVRNKRKFSCFLRDRIPGRKRARASKTYQRVLLIAPLIQKRRDIINTQRVDTSFSGHLFLLFFADFFVIG</sequence>